<dbReference type="Gene3D" id="3.30.70.2970">
    <property type="entry name" value="Protein of unknown function (DUF541), domain 2"/>
    <property type="match status" value="1"/>
</dbReference>
<dbReference type="PANTHER" id="PTHR34387">
    <property type="entry name" value="SLR1258 PROTEIN"/>
    <property type="match status" value="1"/>
</dbReference>
<name>A0A1B2EFS6_9HYPH</name>
<feature type="chain" id="PRO_5008536049" description="SIMPL domain-containing protein" evidence="1">
    <location>
        <begin position="21"/>
        <end position="240"/>
    </location>
</feature>
<dbReference type="Pfam" id="PF04402">
    <property type="entry name" value="SIMPL"/>
    <property type="match status" value="1"/>
</dbReference>
<accession>A0A1B2EFS6</accession>
<evidence type="ECO:0000256" key="1">
    <source>
        <dbReference type="SAM" id="SignalP"/>
    </source>
</evidence>
<protein>
    <recommendedName>
        <fullName evidence="3">SIMPL domain-containing protein</fullName>
    </recommendedName>
</protein>
<feature type="signal peptide" evidence="1">
    <location>
        <begin position="1"/>
        <end position="20"/>
    </location>
</feature>
<sequence length="240" mass="25567">MRLAVAATLAALTLASPASAQPLPPRPPTISVMGTGEAELKPDFARVNVTVATQGETIAQATGANNTATERVLARIQSLGIKREDIRTANFQVFQTPQQVGPDGKEVKTPKFSAHHRLQITTRDLDGVGRLAGEILASGDMTFQSVAFGLDKQEEGGDKAREAAVRDARRQAEVYATAAGVGLGRLIEIRDGSAQPFEPQPDMRMSMAMAKGAESVPIVPPATIRYTANVQLVWEMAPKP</sequence>
<dbReference type="InterPro" id="IPR007497">
    <property type="entry name" value="SIMPL/DUF541"/>
</dbReference>
<dbReference type="InterPro" id="IPR052022">
    <property type="entry name" value="26kDa_periplasmic_antigen"/>
</dbReference>
<dbReference type="Gene3D" id="3.30.110.170">
    <property type="entry name" value="Protein of unknown function (DUF541), domain 1"/>
    <property type="match status" value="1"/>
</dbReference>
<dbReference type="GO" id="GO:0006974">
    <property type="term" value="P:DNA damage response"/>
    <property type="evidence" value="ECO:0007669"/>
    <property type="project" value="TreeGrafter"/>
</dbReference>
<dbReference type="AlphaFoldDB" id="A0A1B2EFS6"/>
<dbReference type="EMBL" id="CP016616">
    <property type="protein sequence ID" value="ANY78835.1"/>
    <property type="molecule type" value="Genomic_DNA"/>
</dbReference>
<dbReference type="RefSeq" id="WP_099509843.1">
    <property type="nucleotide sequence ID" value="NZ_CP016616.1"/>
</dbReference>
<organism evidence="2">
    <name type="scientific">Microvirga ossetica</name>
    <dbReference type="NCBI Taxonomy" id="1882682"/>
    <lineage>
        <taxon>Bacteria</taxon>
        <taxon>Pseudomonadati</taxon>
        <taxon>Pseudomonadota</taxon>
        <taxon>Alphaproteobacteria</taxon>
        <taxon>Hyphomicrobiales</taxon>
        <taxon>Methylobacteriaceae</taxon>
        <taxon>Microvirga</taxon>
    </lineage>
</organism>
<dbReference type="OrthoDB" id="9813144at2"/>
<evidence type="ECO:0008006" key="3">
    <source>
        <dbReference type="Google" id="ProtNLM"/>
    </source>
</evidence>
<evidence type="ECO:0000313" key="2">
    <source>
        <dbReference type="EMBL" id="ANY78835.1"/>
    </source>
</evidence>
<proteinExistence type="predicted"/>
<dbReference type="KEGG" id="moc:BB934_11905"/>
<keyword evidence="1" id="KW-0732">Signal</keyword>
<dbReference type="PANTHER" id="PTHR34387:SF2">
    <property type="entry name" value="SLR1258 PROTEIN"/>
    <property type="match status" value="1"/>
</dbReference>
<gene>
    <name evidence="2" type="ORF">BB934_11905</name>
</gene>
<reference evidence="2" key="1">
    <citation type="submission" date="2016-07" db="EMBL/GenBank/DDBJ databases">
        <title>Microvirga ossetica sp. nov. a new species of rhizobia isolated from root nodules of the legume species Vicia alpestris Steven originated from North Ossetia region in the Caucasus.</title>
        <authorList>
            <person name="Safronova V.I."/>
            <person name="Kuznetsova I.G."/>
            <person name="Sazanova A.L."/>
            <person name="Belimov A."/>
            <person name="Andronov E."/>
            <person name="Osledkin Y.S."/>
            <person name="Onishchuk O.P."/>
            <person name="Kurchak O.N."/>
            <person name="Shaposhnikov A.I."/>
            <person name="Willems A."/>
            <person name="Tikhonovich I.A."/>
        </authorList>
    </citation>
    <scope>NUCLEOTIDE SEQUENCE [LARGE SCALE GENOMIC DNA]</scope>
    <source>
        <strain evidence="2">V5/3M</strain>
    </source>
</reference>